<evidence type="ECO:0000313" key="5">
    <source>
        <dbReference type="Proteomes" id="UP001194746"/>
    </source>
</evidence>
<dbReference type="Proteomes" id="UP001194746">
    <property type="component" value="Unassembled WGS sequence"/>
</dbReference>
<dbReference type="GO" id="GO:0005634">
    <property type="term" value="C:nucleus"/>
    <property type="evidence" value="ECO:0007669"/>
    <property type="project" value="UniProtKB-SubCell"/>
</dbReference>
<dbReference type="EMBL" id="VCAU01000007">
    <property type="protein sequence ID" value="KAF9893579.1"/>
    <property type="molecule type" value="Genomic_DNA"/>
</dbReference>
<reference evidence="4" key="1">
    <citation type="journal article" date="2019" name="Beilstein J. Org. Chem.">
        <title>Nanangenines: drimane sesquiterpenoids as the dominant metabolite cohort of a novel Australian fungus, Aspergillus nanangensis.</title>
        <authorList>
            <person name="Lacey H.J."/>
            <person name="Gilchrist C.L.M."/>
            <person name="Crombie A."/>
            <person name="Kalaitzis J.A."/>
            <person name="Vuong D."/>
            <person name="Rutledge P.J."/>
            <person name="Turner P."/>
            <person name="Pitt J.I."/>
            <person name="Lacey E."/>
            <person name="Chooi Y.H."/>
            <person name="Piggott A.M."/>
        </authorList>
    </citation>
    <scope>NUCLEOTIDE SEQUENCE</scope>
    <source>
        <strain evidence="4">MST-FP2251</strain>
    </source>
</reference>
<dbReference type="AlphaFoldDB" id="A0AAD4GX88"/>
<evidence type="ECO:0000313" key="4">
    <source>
        <dbReference type="EMBL" id="KAF9893579.1"/>
    </source>
</evidence>
<protein>
    <submittedName>
        <fullName evidence="4">Uncharacterized protein</fullName>
    </submittedName>
</protein>
<dbReference type="Pfam" id="PF11951">
    <property type="entry name" value="Fungal_trans_2"/>
    <property type="match status" value="1"/>
</dbReference>
<proteinExistence type="predicted"/>
<accession>A0AAD4GX88</accession>
<gene>
    <name evidence="4" type="ORF">FE257_010891</name>
</gene>
<keyword evidence="5" id="KW-1185">Reference proteome</keyword>
<feature type="compositionally biased region" description="Low complexity" evidence="3">
    <location>
        <begin position="40"/>
        <end position="55"/>
    </location>
</feature>
<reference evidence="4" key="2">
    <citation type="submission" date="2020-02" db="EMBL/GenBank/DDBJ databases">
        <authorList>
            <person name="Gilchrist C.L.M."/>
            <person name="Chooi Y.-H."/>
        </authorList>
    </citation>
    <scope>NUCLEOTIDE SEQUENCE</scope>
    <source>
        <strain evidence="4">MST-FP2251</strain>
    </source>
</reference>
<sequence length="514" mass="57608">MLTTYPRGPDSKHDHAAPVQDNTTWQHSSAISFNAPMQQSHSYPSSSTNPSDPSLSAPPEPSTPKPIGHAKAKRPDKLSSYLKGTRDLDHRERTLLNHFVDNVLRLIFPVLDIQEQGPVRACQILHSLETNKSYYHCCLSFSAIHFKTNLGVRSEQMDRDIMQHRYKAVSHLCQALNSDQGHDTILDATLAMIFFHCSVGAPDDHLPDIPWNEHFTAVTNLVNKLGLIDVSPYTPLPFSISLTTWVDILGATMLGKSPHFAHAYRNKHLAGVPSGLRELMGCEDRIMYLISEIACLDSLKCESTIDEYAVCHHISALSTQLEHAQPPDFTLETPSSDSGSVDPERLTKNMTAVFRVAARIYLYSLVPGFDRSQPRITNLVASVVEILRFIPMGPYGFDRSLVWPLLITGSFSTPASEFRDVMTRRSNSLGDSGDFGSFGRMYRVLQEVWRLSDDPIEPVQPDSGLSLSSPNLQYENNQPPLASPGAKTIVQPVKRQPVHWRDVMRNNEWRYLLI</sequence>
<evidence type="ECO:0000256" key="1">
    <source>
        <dbReference type="ARBA" id="ARBA00004123"/>
    </source>
</evidence>
<dbReference type="PANTHER" id="PTHR37534">
    <property type="entry name" value="TRANSCRIPTIONAL ACTIVATOR PROTEIN UGA3"/>
    <property type="match status" value="1"/>
</dbReference>
<feature type="region of interest" description="Disordered" evidence="3">
    <location>
        <begin position="1"/>
        <end position="80"/>
    </location>
</feature>
<keyword evidence="2" id="KW-0539">Nucleus</keyword>
<dbReference type="PANTHER" id="PTHR37534:SF12">
    <property type="entry name" value="ZN(2)-C6 FUNGAL-TYPE DOMAIN-CONTAINING PROTEIN"/>
    <property type="match status" value="1"/>
</dbReference>
<dbReference type="InterPro" id="IPR021858">
    <property type="entry name" value="Fun_TF"/>
</dbReference>
<comment type="subcellular location">
    <subcellularLocation>
        <location evidence="1">Nucleus</location>
    </subcellularLocation>
</comment>
<comment type="caution">
    <text evidence="4">The sequence shown here is derived from an EMBL/GenBank/DDBJ whole genome shotgun (WGS) entry which is preliminary data.</text>
</comment>
<evidence type="ECO:0000256" key="3">
    <source>
        <dbReference type="SAM" id="MobiDB-lite"/>
    </source>
</evidence>
<organism evidence="4 5">
    <name type="scientific">Aspergillus nanangensis</name>
    <dbReference type="NCBI Taxonomy" id="2582783"/>
    <lineage>
        <taxon>Eukaryota</taxon>
        <taxon>Fungi</taxon>
        <taxon>Dikarya</taxon>
        <taxon>Ascomycota</taxon>
        <taxon>Pezizomycotina</taxon>
        <taxon>Eurotiomycetes</taxon>
        <taxon>Eurotiomycetidae</taxon>
        <taxon>Eurotiales</taxon>
        <taxon>Aspergillaceae</taxon>
        <taxon>Aspergillus</taxon>
        <taxon>Aspergillus subgen. Circumdati</taxon>
    </lineage>
</organism>
<feature type="compositionally biased region" description="Polar residues" evidence="3">
    <location>
        <begin position="20"/>
        <end position="39"/>
    </location>
</feature>
<name>A0AAD4GX88_ASPNN</name>
<evidence type="ECO:0000256" key="2">
    <source>
        <dbReference type="ARBA" id="ARBA00023242"/>
    </source>
</evidence>